<dbReference type="PANTHER" id="PTHR43741:SF4">
    <property type="entry name" value="FMN-DEPENDENT NADH:QUINONE OXIDOREDUCTASE"/>
    <property type="match status" value="1"/>
</dbReference>
<organism evidence="2 6">
    <name type="scientific">Limosilactobacillus mucosae</name>
    <name type="common">Lactobacillus mucosae</name>
    <dbReference type="NCBI Taxonomy" id="97478"/>
    <lineage>
        <taxon>Bacteria</taxon>
        <taxon>Bacillati</taxon>
        <taxon>Bacillota</taxon>
        <taxon>Bacilli</taxon>
        <taxon>Lactobacillales</taxon>
        <taxon>Lactobacillaceae</taxon>
        <taxon>Limosilactobacillus</taxon>
    </lineage>
</organism>
<dbReference type="PANTHER" id="PTHR43741">
    <property type="entry name" value="FMN-DEPENDENT NADH-AZOREDUCTASE 1"/>
    <property type="match status" value="1"/>
</dbReference>
<dbReference type="InterPro" id="IPR050104">
    <property type="entry name" value="FMN-dep_NADH:Q_OxRdtase_AzoR1"/>
</dbReference>
<evidence type="ECO:0000313" key="4">
    <source>
        <dbReference type="EMBL" id="QOL70147.1"/>
    </source>
</evidence>
<dbReference type="EMBL" id="CP062966">
    <property type="protein sequence ID" value="QOL70147.1"/>
    <property type="molecule type" value="Genomic_DNA"/>
</dbReference>
<dbReference type="SUPFAM" id="SSF52218">
    <property type="entry name" value="Flavoproteins"/>
    <property type="match status" value="1"/>
</dbReference>
<dbReference type="InterPro" id="IPR029039">
    <property type="entry name" value="Flavoprotein-like_sf"/>
</dbReference>
<dbReference type="EMBL" id="CABFNH010000008">
    <property type="protein sequence ID" value="VTZ89401.1"/>
    <property type="molecule type" value="Genomic_DNA"/>
</dbReference>
<dbReference type="Proteomes" id="UP000030001">
    <property type="component" value="Unassembled WGS sequence"/>
</dbReference>
<evidence type="ECO:0000313" key="7">
    <source>
        <dbReference type="Proteomes" id="UP000365705"/>
    </source>
</evidence>
<evidence type="ECO:0000313" key="8">
    <source>
        <dbReference type="Proteomes" id="UP000593929"/>
    </source>
</evidence>
<accession>A0A099YAE6</accession>
<name>A0A099YAE6_LIMMU</name>
<dbReference type="EMBL" id="JROC01000037">
    <property type="protein sequence ID" value="KGL66381.1"/>
    <property type="molecule type" value="Genomic_DNA"/>
</dbReference>
<dbReference type="Pfam" id="PF03358">
    <property type="entry name" value="FMN_red"/>
    <property type="match status" value="1"/>
</dbReference>
<dbReference type="RefSeq" id="WP_006500748.1">
    <property type="nucleotide sequence ID" value="NZ_CABFNH010000008.1"/>
</dbReference>
<dbReference type="Proteomes" id="UP001218021">
    <property type="component" value="Unassembled WGS sequence"/>
</dbReference>
<dbReference type="Gene3D" id="3.40.50.360">
    <property type="match status" value="1"/>
</dbReference>
<evidence type="ECO:0000259" key="1">
    <source>
        <dbReference type="Pfam" id="PF03358"/>
    </source>
</evidence>
<dbReference type="InterPro" id="IPR005025">
    <property type="entry name" value="FMN_Rdtase-like_dom"/>
</dbReference>
<reference evidence="3" key="4">
    <citation type="submission" date="2023-01" db="EMBL/GenBank/DDBJ databases">
        <title>Genome analysis of 13 Lactobacillus isolated from gut of wild boar.</title>
        <authorList>
            <person name="Papp P."/>
            <person name="Libisch B."/>
            <person name="Nagy T."/>
            <person name="Olasz F."/>
        </authorList>
    </citation>
    <scope>NUCLEOTIDE SEQUENCE</scope>
    <source>
        <strain evidence="3">F108</strain>
    </source>
</reference>
<protein>
    <submittedName>
        <fullName evidence="5">NAD(P)H-dependent FMN-containing oxidoreductase YwqN</fullName>
        <ecNumber evidence="5">1.-.-.-</ecNumber>
    </submittedName>
    <submittedName>
        <fullName evidence="3">NAD(P)H-dependent oxidoreductase</fullName>
    </submittedName>
</protein>
<proteinExistence type="predicted"/>
<evidence type="ECO:0000313" key="5">
    <source>
        <dbReference type="EMBL" id="VTZ89401.1"/>
    </source>
</evidence>
<evidence type="ECO:0000313" key="3">
    <source>
        <dbReference type="EMBL" id="MDC2827237.1"/>
    </source>
</evidence>
<dbReference type="EMBL" id="JAQOND010000011">
    <property type="protein sequence ID" value="MDC2827237.1"/>
    <property type="molecule type" value="Genomic_DNA"/>
</dbReference>
<dbReference type="GO" id="GO:0016491">
    <property type="term" value="F:oxidoreductase activity"/>
    <property type="evidence" value="ECO:0007669"/>
    <property type="project" value="UniProtKB-KW"/>
</dbReference>
<reference evidence="5 7" key="2">
    <citation type="submission" date="2019-06" db="EMBL/GenBank/DDBJ databases">
        <authorList>
            <person name="Rodrigo-Torres L."/>
            <person name="Arahal R. D."/>
            <person name="Lucena T."/>
        </authorList>
    </citation>
    <scope>NUCLEOTIDE SEQUENCE [LARGE SCALE GENOMIC DNA]</scope>
    <source>
        <strain evidence="5 7">INIA P508</strain>
    </source>
</reference>
<dbReference type="GeneID" id="57115054"/>
<dbReference type="Proteomes" id="UP000593929">
    <property type="component" value="Chromosome"/>
</dbReference>
<keyword evidence="5" id="KW-0560">Oxidoreductase</keyword>
<evidence type="ECO:0000313" key="2">
    <source>
        <dbReference type="EMBL" id="KGL66381.1"/>
    </source>
</evidence>
<reference evidence="2 6" key="1">
    <citation type="submission" date="2014-09" db="EMBL/GenBank/DDBJ databases">
        <title>Lactobacillus mucosae CRL573 Genome Sequencing.</title>
        <authorList>
            <person name="Bleckwedel J."/>
            <person name="Teran L.C."/>
            <person name="Bonacina J."/>
            <person name="Saavedra L."/>
            <person name="Mozzi F.B."/>
            <person name="Raya R.R."/>
        </authorList>
    </citation>
    <scope>NUCLEOTIDE SEQUENCE [LARGE SCALE GENOMIC DNA]</scope>
    <source>
        <strain evidence="2 6">CRL573</strain>
    </source>
</reference>
<reference evidence="4 8" key="3">
    <citation type="submission" date="2020-10" db="EMBL/GenBank/DDBJ databases">
        <title>Genome sequencing of Lactobacillus mucosae KCTC 21011.</title>
        <authorList>
            <person name="Kim J."/>
        </authorList>
    </citation>
    <scope>NUCLEOTIDE SEQUENCE [LARGE SCALE GENOMIC DNA]</scope>
    <source>
        <strain evidence="4 8">LM011</strain>
    </source>
</reference>
<dbReference type="AlphaFoldDB" id="A0A099YAE6"/>
<evidence type="ECO:0000313" key="6">
    <source>
        <dbReference type="Proteomes" id="UP000030001"/>
    </source>
</evidence>
<sequence>MEILTILGSPHDPAVSTILAHQLIKGAQAAANHVTIFDAGHHPLAPVKMDADNHLLPGDAVTERLLDQMVAADLIVFATPMFYYGMSSQMKAVIDHMGERDEQLHDDKQAILVASAPHNDFDPLKSEFKAIFDHLGWKFAGQVLAGKETTPHHLRFYPDLAYELGKSLN</sequence>
<gene>
    <name evidence="5" type="primary">ywqN</name>
    <name evidence="4" type="ORF">LM011_03060</name>
    <name evidence="5" type="ORF">LMUP508_00760</name>
    <name evidence="2" type="ORF">LX03_10510</name>
    <name evidence="3" type="ORF">PO158_02905</name>
</gene>
<feature type="domain" description="NADPH-dependent FMN reductase-like" evidence="1">
    <location>
        <begin position="1"/>
        <end position="141"/>
    </location>
</feature>
<dbReference type="Proteomes" id="UP000365705">
    <property type="component" value="Unassembled WGS sequence"/>
</dbReference>
<dbReference type="EC" id="1.-.-.-" evidence="5"/>